<dbReference type="InterPro" id="IPR003959">
    <property type="entry name" value="ATPase_AAA_core"/>
</dbReference>
<evidence type="ECO:0000256" key="6">
    <source>
        <dbReference type="HAMAP-Rule" id="MF_00175"/>
    </source>
</evidence>
<dbReference type="GO" id="GO:0051603">
    <property type="term" value="P:proteolysis involved in protein catabolic process"/>
    <property type="evidence" value="ECO:0007669"/>
    <property type="project" value="TreeGrafter"/>
</dbReference>
<dbReference type="SUPFAM" id="SSF57716">
    <property type="entry name" value="Glucocorticoid receptor-like (DNA-binding domain)"/>
    <property type="match status" value="1"/>
</dbReference>
<evidence type="ECO:0000256" key="4">
    <source>
        <dbReference type="ARBA" id="ARBA00022840"/>
    </source>
</evidence>
<comment type="subunit">
    <text evidence="6">Component of the ClpX-ClpP complex. Forms a hexameric ring that, in the presence of ATP, binds to fourteen ClpP subunits assembled into a disk-like structure with a central cavity, resembling the structure of eukaryotic proteasomes.</text>
</comment>
<keyword evidence="3 6" id="KW-0862">Zinc</keyword>
<dbReference type="SUPFAM" id="SSF52540">
    <property type="entry name" value="P-loop containing nucleoside triphosphate hydrolases"/>
    <property type="match status" value="1"/>
</dbReference>
<sequence length="428" mass="47403">MSKDRRGDHDSGKLLYCSFCGKSQHEVRKLIAGPSVFICDECVDLCNDIIQEEMHTAQGSDEQSSLPTPREIKGNLDEYVIGQELAKRVLSVAVYNHYKRLYKKGSGKDEVELAKSNILLIGPTGSGKTLLAETLARLLNVPFTIADATTLTEAGYVGEDVENIIQKLLQKCDYDVEKAQTGIVYIDEIDKISRKADNPSITRDVSGEGVQQALLKLIEGTVASVPPQGGRKHPQQEFLQVDTRNILFIVGGAFSGMDKVIRRRTEKGSIGFSAKVKSPEESRSFGEVIKDIEAEDLVHYGLIPEFVGRLPVIATLEELDETALVQILTEPRNALTKQYAKLFEMEGAELVFRDDALHSIARKAMERKTGARGLRSIMEKILLDTMYDLPSEQNVSKVVVDDSVVKGESQPYLIYENVEPQQQLAAGE</sequence>
<feature type="domain" description="ClpX-type ZB" evidence="8">
    <location>
        <begin position="5"/>
        <end position="58"/>
    </location>
</feature>
<evidence type="ECO:0000259" key="8">
    <source>
        <dbReference type="PROSITE" id="PS51902"/>
    </source>
</evidence>
<keyword evidence="9" id="KW-0378">Hydrolase</keyword>
<accession>A0A1Y1QEB1</accession>
<dbReference type="EMBL" id="MTEJ01000384">
    <property type="protein sequence ID" value="OQX03732.1"/>
    <property type="molecule type" value="Genomic_DNA"/>
</dbReference>
<evidence type="ECO:0000313" key="10">
    <source>
        <dbReference type="Proteomes" id="UP000192491"/>
    </source>
</evidence>
<dbReference type="Gene3D" id="6.20.220.10">
    <property type="entry name" value="ClpX chaperone, C4-type zinc finger domain"/>
    <property type="match status" value="1"/>
</dbReference>
<dbReference type="AlphaFoldDB" id="A0A1Y1QEB1"/>
<feature type="binding site" evidence="6 7">
    <location>
        <position position="42"/>
    </location>
    <ligand>
        <name>Zn(2+)</name>
        <dbReference type="ChEBI" id="CHEBI:29105"/>
    </ligand>
</feature>
<dbReference type="Proteomes" id="UP000192491">
    <property type="component" value="Unassembled WGS sequence"/>
</dbReference>
<dbReference type="GO" id="GO:0046983">
    <property type="term" value="F:protein dimerization activity"/>
    <property type="evidence" value="ECO:0007669"/>
    <property type="project" value="UniProtKB-UniRule"/>
</dbReference>
<keyword evidence="4 6" id="KW-0067">ATP-binding</keyword>
<dbReference type="HAMAP" id="MF_00175">
    <property type="entry name" value="ClpX"/>
    <property type="match status" value="1"/>
</dbReference>
<dbReference type="Pfam" id="PF10431">
    <property type="entry name" value="ClpB_D2-small"/>
    <property type="match status" value="1"/>
</dbReference>
<dbReference type="GO" id="GO:0140662">
    <property type="term" value="F:ATP-dependent protein folding chaperone"/>
    <property type="evidence" value="ECO:0007669"/>
    <property type="project" value="InterPro"/>
</dbReference>
<dbReference type="Pfam" id="PF06689">
    <property type="entry name" value="zf-C4_ClpX"/>
    <property type="match status" value="1"/>
</dbReference>
<comment type="caution">
    <text evidence="9">The sequence shown here is derived from an EMBL/GenBank/DDBJ whole genome shotgun (WGS) entry which is preliminary data.</text>
</comment>
<dbReference type="GO" id="GO:0009376">
    <property type="term" value="C:HslUV protease complex"/>
    <property type="evidence" value="ECO:0007669"/>
    <property type="project" value="TreeGrafter"/>
</dbReference>
<dbReference type="Gene3D" id="3.40.50.300">
    <property type="entry name" value="P-loop containing nucleotide triphosphate hydrolases"/>
    <property type="match status" value="1"/>
</dbReference>
<keyword evidence="5 6" id="KW-0143">Chaperone</keyword>
<proteinExistence type="inferred from homology"/>
<dbReference type="InterPro" id="IPR004487">
    <property type="entry name" value="Clp_protease_ATP-bd_su_ClpX"/>
</dbReference>
<keyword evidence="9" id="KW-0645">Protease</keyword>
<dbReference type="Pfam" id="PF07724">
    <property type="entry name" value="AAA_2"/>
    <property type="match status" value="1"/>
</dbReference>
<dbReference type="SMART" id="SM00382">
    <property type="entry name" value="AAA"/>
    <property type="match status" value="1"/>
</dbReference>
<dbReference type="SMART" id="SM01086">
    <property type="entry name" value="ClpB_D2-small"/>
    <property type="match status" value="1"/>
</dbReference>
<dbReference type="NCBIfam" id="TIGR00382">
    <property type="entry name" value="clpX"/>
    <property type="match status" value="1"/>
</dbReference>
<evidence type="ECO:0000256" key="5">
    <source>
        <dbReference type="ARBA" id="ARBA00023186"/>
    </source>
</evidence>
<reference evidence="9 10" key="1">
    <citation type="submission" date="2017-01" db="EMBL/GenBank/DDBJ databases">
        <title>Novel large sulfur bacteria in the metagenomes of groundwater-fed chemosynthetic microbial mats in the Lake Huron basin.</title>
        <authorList>
            <person name="Sharrar A.M."/>
            <person name="Flood B.E."/>
            <person name="Bailey J.V."/>
            <person name="Jones D.S."/>
            <person name="Biddanda B."/>
            <person name="Ruberg S.A."/>
            <person name="Marcus D.N."/>
            <person name="Dick G.J."/>
        </authorList>
    </citation>
    <scope>NUCLEOTIDE SEQUENCE [LARGE SCALE GENOMIC DNA]</scope>
    <source>
        <strain evidence="9">A8</strain>
    </source>
</reference>
<evidence type="ECO:0000256" key="3">
    <source>
        <dbReference type="ARBA" id="ARBA00022833"/>
    </source>
</evidence>
<dbReference type="FunFam" id="3.40.50.300:FF:000005">
    <property type="entry name" value="ATP-dependent Clp protease ATP-binding subunit ClpX"/>
    <property type="match status" value="1"/>
</dbReference>
<feature type="binding site" evidence="6 7">
    <location>
        <position position="39"/>
    </location>
    <ligand>
        <name>Zn(2+)</name>
        <dbReference type="ChEBI" id="CHEBI:29105"/>
    </ligand>
</feature>
<feature type="binding site" evidence="6 7">
    <location>
        <position position="17"/>
    </location>
    <ligand>
        <name>Zn(2+)</name>
        <dbReference type="ChEBI" id="CHEBI:29105"/>
    </ligand>
</feature>
<feature type="binding site" evidence="6 7">
    <location>
        <position position="20"/>
    </location>
    <ligand>
        <name>Zn(2+)</name>
        <dbReference type="ChEBI" id="CHEBI:29105"/>
    </ligand>
</feature>
<dbReference type="InterPro" id="IPR046425">
    <property type="entry name" value="ClpX_bact"/>
</dbReference>
<protein>
    <recommendedName>
        <fullName evidence="6">ATP-dependent Clp protease ATP-binding subunit ClpX</fullName>
    </recommendedName>
</protein>
<dbReference type="InterPro" id="IPR027417">
    <property type="entry name" value="P-loop_NTPase"/>
</dbReference>
<gene>
    <name evidence="6" type="primary">clpX</name>
    <name evidence="9" type="ORF">BWK73_38570</name>
</gene>
<dbReference type="PANTHER" id="PTHR48102:SF7">
    <property type="entry name" value="ATP-DEPENDENT CLP PROTEASE ATP-BINDING SUBUNIT CLPX-LIKE, MITOCHONDRIAL"/>
    <property type="match status" value="1"/>
</dbReference>
<dbReference type="GO" id="GO:0008270">
    <property type="term" value="F:zinc ion binding"/>
    <property type="evidence" value="ECO:0007669"/>
    <property type="project" value="UniProtKB-UniRule"/>
</dbReference>
<evidence type="ECO:0000256" key="2">
    <source>
        <dbReference type="ARBA" id="ARBA00022741"/>
    </source>
</evidence>
<dbReference type="GO" id="GO:0008233">
    <property type="term" value="F:peptidase activity"/>
    <property type="evidence" value="ECO:0007669"/>
    <property type="project" value="UniProtKB-KW"/>
</dbReference>
<name>A0A1Y1QEB1_9GAMM</name>
<dbReference type="PROSITE" id="PS51902">
    <property type="entry name" value="CLPX_ZB"/>
    <property type="match status" value="1"/>
</dbReference>
<dbReference type="PANTHER" id="PTHR48102">
    <property type="entry name" value="ATP-DEPENDENT CLP PROTEASE ATP-BINDING SUBUNIT CLPX-LIKE, MITOCHONDRIAL-RELATED"/>
    <property type="match status" value="1"/>
</dbReference>
<dbReference type="InterPro" id="IPR059188">
    <property type="entry name" value="Znf_CLPX-like"/>
</dbReference>
<dbReference type="CDD" id="cd19497">
    <property type="entry name" value="RecA-like_ClpX"/>
    <property type="match status" value="1"/>
</dbReference>
<dbReference type="GO" id="GO:0051082">
    <property type="term" value="F:unfolded protein binding"/>
    <property type="evidence" value="ECO:0007669"/>
    <property type="project" value="UniProtKB-UniRule"/>
</dbReference>
<dbReference type="GO" id="GO:0016887">
    <property type="term" value="F:ATP hydrolysis activity"/>
    <property type="evidence" value="ECO:0007669"/>
    <property type="project" value="InterPro"/>
</dbReference>
<organism evidence="9 10">
    <name type="scientific">Thiothrix lacustris</name>
    <dbReference type="NCBI Taxonomy" id="525917"/>
    <lineage>
        <taxon>Bacteria</taxon>
        <taxon>Pseudomonadati</taxon>
        <taxon>Pseudomonadota</taxon>
        <taxon>Gammaproteobacteria</taxon>
        <taxon>Thiotrichales</taxon>
        <taxon>Thiotrichaceae</taxon>
        <taxon>Thiothrix</taxon>
    </lineage>
</organism>
<evidence type="ECO:0000256" key="7">
    <source>
        <dbReference type="PROSITE-ProRule" id="PRU01250"/>
    </source>
</evidence>
<keyword evidence="2 6" id="KW-0547">Nucleotide-binding</keyword>
<dbReference type="InterPro" id="IPR003593">
    <property type="entry name" value="AAA+_ATPase"/>
</dbReference>
<dbReference type="InterPro" id="IPR038366">
    <property type="entry name" value="Znf_CppX_C4_sf"/>
</dbReference>
<feature type="binding site" evidence="6">
    <location>
        <begin position="123"/>
        <end position="130"/>
    </location>
    <ligand>
        <name>ATP</name>
        <dbReference type="ChEBI" id="CHEBI:30616"/>
    </ligand>
</feature>
<comment type="function">
    <text evidence="6">ATP-dependent specificity component of the Clp protease. It directs the protease to specific substrates. Can perform chaperone functions in the absence of ClpP.</text>
</comment>
<dbReference type="InterPro" id="IPR050052">
    <property type="entry name" value="ATP-dep_Clp_protease_ClpX"/>
</dbReference>
<evidence type="ECO:0000313" key="9">
    <source>
        <dbReference type="EMBL" id="OQX03732.1"/>
    </source>
</evidence>
<keyword evidence="1 6" id="KW-0479">Metal-binding</keyword>
<dbReference type="Gene3D" id="1.10.8.60">
    <property type="match status" value="1"/>
</dbReference>
<dbReference type="InterPro" id="IPR019489">
    <property type="entry name" value="Clp_ATPase_C"/>
</dbReference>
<dbReference type="GO" id="GO:0051301">
    <property type="term" value="P:cell division"/>
    <property type="evidence" value="ECO:0007669"/>
    <property type="project" value="TreeGrafter"/>
</dbReference>
<dbReference type="NCBIfam" id="NF003745">
    <property type="entry name" value="PRK05342.1"/>
    <property type="match status" value="1"/>
</dbReference>
<dbReference type="SMART" id="SM00994">
    <property type="entry name" value="zf-C4_ClpX"/>
    <property type="match status" value="1"/>
</dbReference>
<dbReference type="FunFam" id="1.10.8.60:FF:000002">
    <property type="entry name" value="ATP-dependent Clp protease ATP-binding subunit ClpX"/>
    <property type="match status" value="1"/>
</dbReference>
<dbReference type="InterPro" id="IPR010603">
    <property type="entry name" value="Znf_CppX_C4"/>
</dbReference>
<comment type="similarity">
    <text evidence="6 7">Belongs to the ClpX chaperone family.</text>
</comment>
<evidence type="ECO:0000256" key="1">
    <source>
        <dbReference type="ARBA" id="ARBA00022723"/>
    </source>
</evidence>
<dbReference type="GO" id="GO:0005524">
    <property type="term" value="F:ATP binding"/>
    <property type="evidence" value="ECO:0007669"/>
    <property type="project" value="UniProtKB-UniRule"/>
</dbReference>